<evidence type="ECO:0000313" key="2">
    <source>
        <dbReference type="Proteomes" id="UP000320443"/>
    </source>
</evidence>
<organism evidence="1 2">
    <name type="scientific">Corynebacterium hiratae</name>
    <dbReference type="NCBI Taxonomy" id="3139423"/>
    <lineage>
        <taxon>Bacteria</taxon>
        <taxon>Bacillati</taxon>
        <taxon>Actinomycetota</taxon>
        <taxon>Actinomycetes</taxon>
        <taxon>Mycobacteriales</taxon>
        <taxon>Corynebacteriaceae</taxon>
        <taxon>Corynebacterium</taxon>
    </lineage>
</organism>
<proteinExistence type="predicted"/>
<reference evidence="1 2" key="1">
    <citation type="submission" date="2019-07" db="EMBL/GenBank/DDBJ databases">
        <title>Draft genome of C. aurimucosum strain 2274.</title>
        <authorList>
            <person name="Pacheco L.G.C."/>
            <person name="Aguiar E.R.G.R."/>
            <person name="Santos C.S."/>
            <person name="Rocha D.J.P.G."/>
            <person name="Sant'Anna L.O."/>
            <person name="Mattos-Guaraldi A.L."/>
            <person name="Santos L.S."/>
        </authorList>
    </citation>
    <scope>NUCLEOTIDE SEQUENCE [LARGE SCALE GENOMIC DNA]</scope>
    <source>
        <strain evidence="1 2">2274</strain>
    </source>
</reference>
<dbReference type="Proteomes" id="UP000320443">
    <property type="component" value="Unassembled WGS sequence"/>
</dbReference>
<evidence type="ECO:0000313" key="1">
    <source>
        <dbReference type="EMBL" id="TRX62420.1"/>
    </source>
</evidence>
<name>A0A553FYT7_9CORY</name>
<sequence>MTPHPIVDKALEEGWPLSELVEVCEIFGCEIRVIERAGTSPNKDVEPAAEPEPEIEPELEQDLLGLVEEFKREPERARKRWTVEERMAVYRYWQAGMTVESVAELMGRTTKSIRHQYNQLDKKQEEELHDDQDA</sequence>
<protein>
    <submittedName>
        <fullName evidence="1">Uncharacterized protein</fullName>
    </submittedName>
</protein>
<keyword evidence="2" id="KW-1185">Reference proteome</keyword>
<comment type="caution">
    <text evidence="1">The sequence shown here is derived from an EMBL/GenBank/DDBJ whole genome shotgun (WGS) entry which is preliminary data.</text>
</comment>
<gene>
    <name evidence="1" type="ORF">FNY97_05470</name>
</gene>
<dbReference type="RefSeq" id="WP_144013335.1">
    <property type="nucleotide sequence ID" value="NZ_VKDK01000006.1"/>
</dbReference>
<accession>A0A553FYT7</accession>
<dbReference type="EMBL" id="VKDK01000006">
    <property type="protein sequence ID" value="TRX62420.1"/>
    <property type="molecule type" value="Genomic_DNA"/>
</dbReference>
<dbReference type="AlphaFoldDB" id="A0A553FYT7"/>